<evidence type="ECO:0000313" key="1">
    <source>
        <dbReference type="EMBL" id="QBP33067.1"/>
    </source>
</evidence>
<sequence length="99" mass="11587">MALKTQESKVFINGKHPNNPKLEIQKMLQVLNVKTIDFKFSNVRRTYLQPFSKPVRIPNDDAKKLIDEILANGGYLASHKQYNDEDGSLINEFTYYYYK</sequence>
<keyword evidence="2" id="KW-1185">Reference proteome</keyword>
<dbReference type="Proteomes" id="UP000294557">
    <property type="component" value="Segment"/>
</dbReference>
<dbReference type="EMBL" id="MK562504">
    <property type="protein sequence ID" value="QBP33067.1"/>
    <property type="molecule type" value="Genomic_DNA"/>
</dbReference>
<accession>A0A482JL49</accession>
<organism evidence="1 2">
    <name type="scientific">Enterobacteria phage CHB7</name>
    <dbReference type="NCBI Taxonomy" id="2530182"/>
    <lineage>
        <taxon>Viruses</taxon>
        <taxon>Duplodnaviria</taxon>
        <taxon>Heunggongvirae</taxon>
        <taxon>Uroviricota</taxon>
        <taxon>Caudoviricetes</taxon>
        <taxon>Andersonviridae</taxon>
        <taxon>Ounavirinae</taxon>
        <taxon>Mooglevirus</taxon>
        <taxon>Mooglevirus CHB7</taxon>
    </lineage>
</organism>
<proteinExistence type="predicted"/>
<gene>
    <name evidence="1" type="ORF">CHB7_gp115</name>
</gene>
<name>A0A482JL49_9CAUD</name>
<protein>
    <submittedName>
        <fullName evidence="1">Uncharacterized protein</fullName>
    </submittedName>
</protein>
<evidence type="ECO:0000313" key="2">
    <source>
        <dbReference type="Proteomes" id="UP000294557"/>
    </source>
</evidence>
<reference evidence="1 2" key="1">
    <citation type="submission" date="2019-02" db="EMBL/GenBank/DDBJ databases">
        <title>A cornucopia of Shigella phages from the Cornhusker state.</title>
        <authorList>
            <person name="Doore S.M."/>
            <person name="Schrad J.R."/>
            <person name="Perrett H.R."/>
            <person name="Dover J.A."/>
            <person name="Schrad K.P."/>
            <person name="Dean W.F."/>
            <person name="Parent K.N."/>
        </authorList>
    </citation>
    <scope>NUCLEOTIDE SEQUENCE [LARGE SCALE GENOMIC DNA]</scope>
</reference>